<gene>
    <name evidence="11" type="ORF">CE457_18820</name>
</gene>
<feature type="transmembrane region" description="Helical" evidence="9">
    <location>
        <begin position="46"/>
        <end position="64"/>
    </location>
</feature>
<comment type="function">
    <text evidence="9">Part of the tripartite ATP-independent periplasmic (TRAP) transport system.</text>
</comment>
<comment type="subcellular location">
    <subcellularLocation>
        <location evidence="1 9">Cell inner membrane</location>
        <topology evidence="1 9">Multi-pass membrane protein</topology>
    </subcellularLocation>
</comment>
<organism evidence="11 12">
    <name type="scientific">Vreelandella boliviensis LC1</name>
    <dbReference type="NCBI Taxonomy" id="1072583"/>
    <lineage>
        <taxon>Bacteria</taxon>
        <taxon>Pseudomonadati</taxon>
        <taxon>Pseudomonadota</taxon>
        <taxon>Gammaproteobacteria</taxon>
        <taxon>Oceanospirillales</taxon>
        <taxon>Halomonadaceae</taxon>
        <taxon>Vreelandella</taxon>
    </lineage>
</organism>
<dbReference type="PROSITE" id="PS51257">
    <property type="entry name" value="PROKAR_LIPOPROTEIN"/>
    <property type="match status" value="1"/>
</dbReference>
<evidence type="ECO:0000313" key="11">
    <source>
        <dbReference type="EMBL" id="OZT72556.1"/>
    </source>
</evidence>
<evidence type="ECO:0000256" key="1">
    <source>
        <dbReference type="ARBA" id="ARBA00004429"/>
    </source>
</evidence>
<reference evidence="11 12" key="1">
    <citation type="submission" date="2017-07" db="EMBL/GenBank/DDBJ databases">
        <title>Shotgun whole genome sequences of three halophilic bacterial isolates.</title>
        <authorList>
            <person name="Pozzo T."/>
            <person name="Higdon S.M."/>
            <person name="Quillaguaman J."/>
        </authorList>
    </citation>
    <scope>NUCLEOTIDE SEQUENCE [LARGE SCALE GENOMIC DNA]</scope>
    <source>
        <strain evidence="11 12">LC1</strain>
    </source>
</reference>
<evidence type="ECO:0000256" key="8">
    <source>
        <dbReference type="ARBA" id="ARBA00038436"/>
    </source>
</evidence>
<dbReference type="PANTHER" id="PTHR35011">
    <property type="entry name" value="2,3-DIKETO-L-GULONATE TRAP TRANSPORTER SMALL PERMEASE PROTEIN YIAM"/>
    <property type="match status" value="1"/>
</dbReference>
<comment type="similarity">
    <text evidence="8 9">Belongs to the TRAP transporter small permease family.</text>
</comment>
<comment type="caution">
    <text evidence="11">The sequence shown here is derived from an EMBL/GenBank/DDBJ whole genome shotgun (WGS) entry which is preliminary data.</text>
</comment>
<feature type="transmembrane region" description="Helical" evidence="9">
    <location>
        <begin position="94"/>
        <end position="111"/>
    </location>
</feature>
<proteinExistence type="inferred from homology"/>
<evidence type="ECO:0000256" key="2">
    <source>
        <dbReference type="ARBA" id="ARBA00022448"/>
    </source>
</evidence>
<evidence type="ECO:0000313" key="12">
    <source>
        <dbReference type="Proteomes" id="UP000216538"/>
    </source>
</evidence>
<evidence type="ECO:0000256" key="7">
    <source>
        <dbReference type="ARBA" id="ARBA00023136"/>
    </source>
</evidence>
<sequence length="169" mass="18889">MHYPIARLHDRITRFGFYLGGVTLCGIVACFWIEVVARYFFNAPTLWSSSLVAYFLCIAVSLSIPELARTNGHIAITVLPERLSPDNRQRYDRVVSLAAGGVCIVAAWILIQETLRQFGGGTTTALGLDIPKYWVSSFICYAFINTSLYFLRHALFPGIPHDGNEKQEA</sequence>
<feature type="transmembrane region" description="Helical" evidence="9">
    <location>
        <begin position="131"/>
        <end position="151"/>
    </location>
</feature>
<keyword evidence="2 9" id="KW-0813">Transport</keyword>
<dbReference type="InterPro" id="IPR007387">
    <property type="entry name" value="TRAP_DctQ"/>
</dbReference>
<evidence type="ECO:0000256" key="4">
    <source>
        <dbReference type="ARBA" id="ARBA00022519"/>
    </source>
</evidence>
<protein>
    <recommendedName>
        <fullName evidence="9">TRAP transporter small permease protein</fullName>
    </recommendedName>
</protein>
<dbReference type="Proteomes" id="UP000216538">
    <property type="component" value="Unassembled WGS sequence"/>
</dbReference>
<evidence type="ECO:0000259" key="10">
    <source>
        <dbReference type="Pfam" id="PF04290"/>
    </source>
</evidence>
<comment type="subunit">
    <text evidence="9">The complex comprises the extracytoplasmic solute receptor protein and the two transmembrane proteins.</text>
</comment>
<keyword evidence="7 9" id="KW-0472">Membrane</keyword>
<dbReference type="PANTHER" id="PTHR35011:SF2">
    <property type="entry name" value="2,3-DIKETO-L-GULONATE TRAP TRANSPORTER SMALL PERMEASE PROTEIN YIAM"/>
    <property type="match status" value="1"/>
</dbReference>
<dbReference type="Pfam" id="PF04290">
    <property type="entry name" value="DctQ"/>
    <property type="match status" value="1"/>
</dbReference>
<dbReference type="RefSeq" id="WP_050804823.1">
    <property type="nucleotide sequence ID" value="NZ_JH393257.1"/>
</dbReference>
<keyword evidence="12" id="KW-1185">Reference proteome</keyword>
<evidence type="ECO:0000256" key="6">
    <source>
        <dbReference type="ARBA" id="ARBA00022989"/>
    </source>
</evidence>
<dbReference type="EMBL" id="NPEY01000024">
    <property type="protein sequence ID" value="OZT72556.1"/>
    <property type="molecule type" value="Genomic_DNA"/>
</dbReference>
<feature type="domain" description="Tripartite ATP-independent periplasmic transporters DctQ component" evidence="10">
    <location>
        <begin position="27"/>
        <end position="153"/>
    </location>
</feature>
<feature type="transmembrane region" description="Helical" evidence="9">
    <location>
        <begin position="15"/>
        <end position="40"/>
    </location>
</feature>
<evidence type="ECO:0000256" key="3">
    <source>
        <dbReference type="ARBA" id="ARBA00022475"/>
    </source>
</evidence>
<accession>A0ABX4G9V2</accession>
<keyword evidence="4 9" id="KW-0997">Cell inner membrane</keyword>
<keyword evidence="6 9" id="KW-1133">Transmembrane helix</keyword>
<keyword evidence="3" id="KW-1003">Cell membrane</keyword>
<dbReference type="InterPro" id="IPR055348">
    <property type="entry name" value="DctQ"/>
</dbReference>
<evidence type="ECO:0000256" key="9">
    <source>
        <dbReference type="RuleBase" id="RU369079"/>
    </source>
</evidence>
<keyword evidence="5 9" id="KW-0812">Transmembrane</keyword>
<name>A0ABX4G9V2_9GAMM</name>
<evidence type="ECO:0000256" key="5">
    <source>
        <dbReference type="ARBA" id="ARBA00022692"/>
    </source>
</evidence>